<dbReference type="PROSITE" id="PS50297">
    <property type="entry name" value="ANK_REP_REGION"/>
    <property type="match status" value="1"/>
</dbReference>
<dbReference type="EMBL" id="JAOPGA020000821">
    <property type="protein sequence ID" value="KAL0482179.1"/>
    <property type="molecule type" value="Genomic_DNA"/>
</dbReference>
<dbReference type="SMART" id="SM00248">
    <property type="entry name" value="ANK"/>
    <property type="match status" value="3"/>
</dbReference>
<evidence type="ECO:0000256" key="5">
    <source>
        <dbReference type="PROSITE-ProRule" id="PRU00134"/>
    </source>
</evidence>
<dbReference type="SMART" id="SM00028">
    <property type="entry name" value="TPR"/>
    <property type="match status" value="2"/>
</dbReference>
<dbReference type="Pfam" id="PF12796">
    <property type="entry name" value="Ank_2"/>
    <property type="match status" value="1"/>
</dbReference>
<keyword evidence="8" id="KW-1185">Reference proteome</keyword>
<dbReference type="GO" id="GO:0008270">
    <property type="term" value="F:zinc ion binding"/>
    <property type="evidence" value="ECO:0007669"/>
    <property type="project" value="UniProtKB-KW"/>
</dbReference>
<dbReference type="Gene3D" id="6.10.140.2220">
    <property type="match status" value="1"/>
</dbReference>
<dbReference type="InterPro" id="IPR036770">
    <property type="entry name" value="Ankyrin_rpt-contain_sf"/>
</dbReference>
<keyword evidence="2 5" id="KW-0863">Zinc-finger</keyword>
<dbReference type="PROSITE" id="PS50088">
    <property type="entry name" value="ANK_REPEAT"/>
    <property type="match status" value="1"/>
</dbReference>
<dbReference type="PROSITE" id="PS50865">
    <property type="entry name" value="ZF_MYND_2"/>
    <property type="match status" value="1"/>
</dbReference>
<sequence length="634" mass="71250">MDQLLSQLSGGAKCQNANVPLSFEVYGNSPIDKNIQEHVSLLDGVNDYFGSDIGQESMLAQTHPDVVEQFTTEKIRAAHIIALRAYGYNDPAERAQEVEKSMSIAPTCEAYNLKALYQAKSYEEALAFYKKGLELGPSMTKKFNKFTREGVTFGAHSLRGFFRCAHGEANTLRKMGRYQESLESYQRLLKYDSNRYQYSSYVNAKVHVPEVLVHLGKYREALDFIKKDKDLTIMSSSIVTCVWTAALCEFVLKQNGTGNGFPKQLGCDDKHFILQCVFSAPGVLKFLTGDVTLPKIHMPPKFNSGLGVDNTCHCATYATFNKDVWVSVPGALRWAKMCFNTVACYIMLRPAGCSDKSFLKQLRCKDTYQDFERLINDGAYLKGVKTGWHHFVGDAVHHKDPRYLKLLLNKGLSVESEMDSHCWKPIHMACQNGSHPEIVNMLIEKGANVHDTSHCCHSPLIQCVGEGNLDLFEFLLNKVPQLKSSQSLQEACVMAIFESDTVKCLRGKKKCRRCQNEKEDGVFFIKHKYKLDAFDKILRLLLASGYKPSEKFLKTLPKDKHLLDILTGDVQTGASEETNATQDVCHSCDKCGKKAEDIKQCSSCKVAKYCGRDCQVADWGSHKLQCKKITARNL</sequence>
<organism evidence="7 8">
    <name type="scientific">Acrasis kona</name>
    <dbReference type="NCBI Taxonomy" id="1008807"/>
    <lineage>
        <taxon>Eukaryota</taxon>
        <taxon>Discoba</taxon>
        <taxon>Heterolobosea</taxon>
        <taxon>Tetramitia</taxon>
        <taxon>Eutetramitia</taxon>
        <taxon>Acrasidae</taxon>
        <taxon>Acrasis</taxon>
    </lineage>
</organism>
<dbReference type="InterPro" id="IPR052801">
    <property type="entry name" value="Ankyrin-EF-hand"/>
</dbReference>
<name>A0AAW2YYT6_9EUKA</name>
<comment type="caution">
    <text evidence="7">The sequence shown here is derived from an EMBL/GenBank/DDBJ whole genome shotgun (WGS) entry which is preliminary data.</text>
</comment>
<protein>
    <recommendedName>
        <fullName evidence="6">MYND-type domain-containing protein</fullName>
    </recommendedName>
</protein>
<dbReference type="InterPro" id="IPR019734">
    <property type="entry name" value="TPR_rpt"/>
</dbReference>
<evidence type="ECO:0000313" key="8">
    <source>
        <dbReference type="Proteomes" id="UP001431209"/>
    </source>
</evidence>
<dbReference type="PANTHER" id="PTHR24127">
    <property type="entry name" value="ANKYRIN REPEAT AND EF-HAND DOMAIN-CONTAINING PROTEIN 1"/>
    <property type="match status" value="1"/>
</dbReference>
<evidence type="ECO:0000313" key="7">
    <source>
        <dbReference type="EMBL" id="KAL0482179.1"/>
    </source>
</evidence>
<reference evidence="7 8" key="1">
    <citation type="submission" date="2024-03" db="EMBL/GenBank/DDBJ databases">
        <title>The Acrasis kona genome and developmental transcriptomes reveal deep origins of eukaryotic multicellular pathways.</title>
        <authorList>
            <person name="Sheikh S."/>
            <person name="Fu C.-J."/>
            <person name="Brown M.W."/>
            <person name="Baldauf S.L."/>
        </authorList>
    </citation>
    <scope>NUCLEOTIDE SEQUENCE [LARGE SCALE GENOMIC DNA]</scope>
    <source>
        <strain evidence="7 8">ATCC MYA-3509</strain>
    </source>
</reference>
<dbReference type="InterPro" id="IPR011990">
    <property type="entry name" value="TPR-like_helical_dom_sf"/>
</dbReference>
<keyword evidence="4" id="KW-0040">ANK repeat</keyword>
<dbReference type="Gene3D" id="1.25.40.20">
    <property type="entry name" value="Ankyrin repeat-containing domain"/>
    <property type="match status" value="1"/>
</dbReference>
<dbReference type="SUPFAM" id="SSF48452">
    <property type="entry name" value="TPR-like"/>
    <property type="match status" value="1"/>
</dbReference>
<dbReference type="SUPFAM" id="SSF48403">
    <property type="entry name" value="Ankyrin repeat"/>
    <property type="match status" value="1"/>
</dbReference>
<evidence type="ECO:0000256" key="4">
    <source>
        <dbReference type="PROSITE-ProRule" id="PRU00023"/>
    </source>
</evidence>
<dbReference type="AlphaFoldDB" id="A0AAW2YYT6"/>
<dbReference type="SUPFAM" id="SSF144232">
    <property type="entry name" value="HIT/MYND zinc finger-like"/>
    <property type="match status" value="1"/>
</dbReference>
<dbReference type="InterPro" id="IPR002110">
    <property type="entry name" value="Ankyrin_rpt"/>
</dbReference>
<evidence type="ECO:0000256" key="2">
    <source>
        <dbReference type="ARBA" id="ARBA00022771"/>
    </source>
</evidence>
<keyword evidence="3" id="KW-0862">Zinc</keyword>
<dbReference type="InterPro" id="IPR002893">
    <property type="entry name" value="Znf_MYND"/>
</dbReference>
<evidence type="ECO:0000256" key="1">
    <source>
        <dbReference type="ARBA" id="ARBA00022723"/>
    </source>
</evidence>
<proteinExistence type="predicted"/>
<accession>A0AAW2YYT6</accession>
<dbReference type="Proteomes" id="UP001431209">
    <property type="component" value="Unassembled WGS sequence"/>
</dbReference>
<evidence type="ECO:0000256" key="3">
    <source>
        <dbReference type="ARBA" id="ARBA00022833"/>
    </source>
</evidence>
<evidence type="ECO:0000259" key="6">
    <source>
        <dbReference type="PROSITE" id="PS50865"/>
    </source>
</evidence>
<dbReference type="PANTHER" id="PTHR24127:SF1">
    <property type="entry name" value="ANKYRIN REPEAT AND EF-HAND DOMAIN-CONTAINING PROTEIN 1"/>
    <property type="match status" value="1"/>
</dbReference>
<gene>
    <name evidence="7" type="ORF">AKO1_013332</name>
</gene>
<feature type="domain" description="MYND-type" evidence="6">
    <location>
        <begin position="588"/>
        <end position="626"/>
    </location>
</feature>
<keyword evidence="1" id="KW-0479">Metal-binding</keyword>
<dbReference type="Gene3D" id="1.25.40.10">
    <property type="entry name" value="Tetratricopeptide repeat domain"/>
    <property type="match status" value="1"/>
</dbReference>
<dbReference type="Pfam" id="PF01753">
    <property type="entry name" value="zf-MYND"/>
    <property type="match status" value="1"/>
</dbReference>
<feature type="repeat" description="ANK" evidence="4">
    <location>
        <begin position="425"/>
        <end position="454"/>
    </location>
</feature>